<dbReference type="InterPro" id="IPR036412">
    <property type="entry name" value="HAD-like_sf"/>
</dbReference>
<keyword evidence="9" id="KW-1185">Reference proteome</keyword>
<evidence type="ECO:0000256" key="1">
    <source>
        <dbReference type="ARBA" id="ARBA00001946"/>
    </source>
</evidence>
<dbReference type="PANTHER" id="PTHR20889">
    <property type="entry name" value="PHOSPHATASE, ORPHAN 1, 2"/>
    <property type="match status" value="1"/>
</dbReference>
<gene>
    <name evidence="8" type="ORF">DGYR_LOCUS9921</name>
</gene>
<proteinExistence type="inferred from homology"/>
<dbReference type="NCBIfam" id="TIGR01488">
    <property type="entry name" value="HAD-SF-IB"/>
    <property type="match status" value="1"/>
</dbReference>
<feature type="active site" description="Nucleophile" evidence="6">
    <location>
        <position position="13"/>
    </location>
</feature>
<dbReference type="InterPro" id="IPR006384">
    <property type="entry name" value="HAD_hydro_PyrdxlP_Pase-like"/>
</dbReference>
<comment type="similarity">
    <text evidence="2">Belongs to the HAD-like hydrolase superfamily. PHOSPHO family.</text>
</comment>
<evidence type="ECO:0000256" key="6">
    <source>
        <dbReference type="PIRSR" id="PIRSR031051-1"/>
    </source>
</evidence>
<evidence type="ECO:0000256" key="4">
    <source>
        <dbReference type="ARBA" id="ARBA00022801"/>
    </source>
</evidence>
<keyword evidence="4" id="KW-0378">Hydrolase</keyword>
<evidence type="ECO:0000256" key="7">
    <source>
        <dbReference type="PIRSR" id="PIRSR031051-3"/>
    </source>
</evidence>
<feature type="active site" description="Proton donor" evidence="6">
    <location>
        <position position="15"/>
    </location>
</feature>
<reference evidence="8 9" key="1">
    <citation type="submission" date="2020-08" db="EMBL/GenBank/DDBJ databases">
        <authorList>
            <person name="Hejnol A."/>
        </authorList>
    </citation>
    <scope>NUCLEOTIDE SEQUENCE [LARGE SCALE GENOMIC DNA]</scope>
</reference>
<feature type="binding site" evidence="7">
    <location>
        <position position="15"/>
    </location>
    <ligand>
        <name>Mg(2+)</name>
        <dbReference type="ChEBI" id="CHEBI:18420"/>
    </ligand>
</feature>
<dbReference type="GO" id="GO:0046872">
    <property type="term" value="F:metal ion binding"/>
    <property type="evidence" value="ECO:0007669"/>
    <property type="project" value="UniProtKB-KW"/>
</dbReference>
<evidence type="ECO:0000256" key="5">
    <source>
        <dbReference type="ARBA" id="ARBA00022842"/>
    </source>
</evidence>
<evidence type="ECO:0000313" key="8">
    <source>
        <dbReference type="EMBL" id="CAD5122067.1"/>
    </source>
</evidence>
<feature type="binding site" evidence="7">
    <location>
        <position position="13"/>
    </location>
    <ligand>
        <name>Mg(2+)</name>
        <dbReference type="ChEBI" id="CHEBI:18420"/>
    </ligand>
</feature>
<comment type="caution">
    <text evidence="8">The sequence shown here is derived from an EMBL/GenBank/DDBJ whole genome shotgun (WGS) entry which is preliminary data.</text>
</comment>
<dbReference type="PANTHER" id="PTHR20889:SF12">
    <property type="entry name" value="LP01149P"/>
    <property type="match status" value="1"/>
</dbReference>
<dbReference type="NCBIfam" id="TIGR01489">
    <property type="entry name" value="DKMTPPase-SF"/>
    <property type="match status" value="1"/>
</dbReference>
<dbReference type="GO" id="GO:0016791">
    <property type="term" value="F:phosphatase activity"/>
    <property type="evidence" value="ECO:0007669"/>
    <property type="project" value="InterPro"/>
</dbReference>
<organism evidence="8 9">
    <name type="scientific">Dimorphilus gyrociliatus</name>
    <dbReference type="NCBI Taxonomy" id="2664684"/>
    <lineage>
        <taxon>Eukaryota</taxon>
        <taxon>Metazoa</taxon>
        <taxon>Spiralia</taxon>
        <taxon>Lophotrochozoa</taxon>
        <taxon>Annelida</taxon>
        <taxon>Polychaeta</taxon>
        <taxon>Polychaeta incertae sedis</taxon>
        <taxon>Dinophilidae</taxon>
        <taxon>Dimorphilus</taxon>
    </lineage>
</organism>
<dbReference type="EMBL" id="CAJFCJ010000015">
    <property type="protein sequence ID" value="CAD5122067.1"/>
    <property type="molecule type" value="Genomic_DNA"/>
</dbReference>
<dbReference type="InterPro" id="IPR023214">
    <property type="entry name" value="HAD_sf"/>
</dbReference>
<feature type="binding site" evidence="7">
    <location>
        <position position="179"/>
    </location>
    <ligand>
        <name>Mg(2+)</name>
        <dbReference type="ChEBI" id="CHEBI:18420"/>
    </ligand>
</feature>
<evidence type="ECO:0000256" key="2">
    <source>
        <dbReference type="ARBA" id="ARBA00008541"/>
    </source>
</evidence>
<keyword evidence="3 7" id="KW-0479">Metal-binding</keyword>
<comment type="cofactor">
    <cofactor evidence="1 7">
        <name>Mg(2+)</name>
        <dbReference type="ChEBI" id="CHEBI:18420"/>
    </cofactor>
</comment>
<evidence type="ECO:0000313" key="9">
    <source>
        <dbReference type="Proteomes" id="UP000549394"/>
    </source>
</evidence>
<dbReference type="Gene3D" id="3.40.50.1000">
    <property type="entry name" value="HAD superfamily/HAD-like"/>
    <property type="match status" value="1"/>
</dbReference>
<accession>A0A7I8W1M3</accession>
<sequence>MSTSKAKVLIAFDFDHTIVDENSEPFVFDKLAPNGIPDDIKSLYNRLGWNEYVGAVFAYLHSKGTSVDEIKKALYEVKLTAGMKQLLDLIKSEGLEAIIISDANSVFINELLKKFNLTETFSTVYTNPSKVEENGLITISYYHKQDWCDLSTVNMCKGHILDEHIKTNGGYDKVMYVGDGYNDLCPALRLRKSDVVCPRIGFSLKKSIENLAPPHELHARVVNWLDATELLQVTKSLTEKD</sequence>
<evidence type="ECO:0000256" key="3">
    <source>
        <dbReference type="ARBA" id="ARBA00022723"/>
    </source>
</evidence>
<protein>
    <submittedName>
        <fullName evidence="8">Uncharacterized protein</fullName>
    </submittedName>
</protein>
<dbReference type="OrthoDB" id="10267182at2759"/>
<dbReference type="Pfam" id="PF06888">
    <property type="entry name" value="Put_Phosphatase"/>
    <property type="match status" value="1"/>
</dbReference>
<dbReference type="PIRSF" id="PIRSF031051">
    <property type="entry name" value="PyrdxlP_Pase_PHOSPHO2"/>
    <property type="match status" value="1"/>
</dbReference>
<dbReference type="InterPro" id="IPR016965">
    <property type="entry name" value="Pase_PHOSPHO-typ"/>
</dbReference>
<keyword evidence="5 7" id="KW-0460">Magnesium</keyword>
<dbReference type="AlphaFoldDB" id="A0A7I8W1M3"/>
<dbReference type="Proteomes" id="UP000549394">
    <property type="component" value="Unassembled WGS sequence"/>
</dbReference>
<dbReference type="SUPFAM" id="SSF56784">
    <property type="entry name" value="HAD-like"/>
    <property type="match status" value="1"/>
</dbReference>
<name>A0A7I8W1M3_9ANNE</name>